<evidence type="ECO:0000256" key="1">
    <source>
        <dbReference type="SAM" id="Coils"/>
    </source>
</evidence>
<dbReference type="AlphaFoldDB" id="A0A3P3VVE5"/>
<dbReference type="EMBL" id="RQVS01000007">
    <property type="protein sequence ID" value="RRJ86775.1"/>
    <property type="molecule type" value="Genomic_DNA"/>
</dbReference>
<proteinExistence type="predicted"/>
<dbReference type="RefSeq" id="WP_124971952.1">
    <property type="nucleotide sequence ID" value="NZ_RQVS01000007.1"/>
</dbReference>
<evidence type="ECO:0000313" key="2">
    <source>
        <dbReference type="EMBL" id="RRJ86775.1"/>
    </source>
</evidence>
<reference evidence="2 3" key="1">
    <citation type="submission" date="2018-11" db="EMBL/GenBank/DDBJ databases">
        <title>YIM 102482-1 draft genome.</title>
        <authorList>
            <person name="Li G."/>
            <person name="Jiang Y."/>
        </authorList>
    </citation>
    <scope>NUCLEOTIDE SEQUENCE [LARGE SCALE GENOMIC DNA]</scope>
    <source>
        <strain evidence="2 3">YIM 102482-1</strain>
    </source>
</reference>
<keyword evidence="1" id="KW-0175">Coiled coil</keyword>
<feature type="coiled-coil region" evidence="1">
    <location>
        <begin position="1"/>
        <end position="42"/>
    </location>
</feature>
<organism evidence="2 3">
    <name type="scientific">Gulosibacter macacae</name>
    <dbReference type="NCBI Taxonomy" id="2488791"/>
    <lineage>
        <taxon>Bacteria</taxon>
        <taxon>Bacillati</taxon>
        <taxon>Actinomycetota</taxon>
        <taxon>Actinomycetes</taxon>
        <taxon>Micrococcales</taxon>
        <taxon>Microbacteriaceae</taxon>
        <taxon>Gulosibacter</taxon>
    </lineage>
</organism>
<sequence>MASHEDELARLRGELLAAQLTVRELRERNAELAKRVDAEQSTAKLFAQQLQDLRHSRSWKVTTPLRVVMRRTRG</sequence>
<dbReference type="Proteomes" id="UP000274391">
    <property type="component" value="Unassembled WGS sequence"/>
</dbReference>
<evidence type="ECO:0000313" key="3">
    <source>
        <dbReference type="Proteomes" id="UP000274391"/>
    </source>
</evidence>
<gene>
    <name evidence="2" type="ORF">EG850_07070</name>
</gene>
<comment type="caution">
    <text evidence="2">The sequence shown here is derived from an EMBL/GenBank/DDBJ whole genome shotgun (WGS) entry which is preliminary data.</text>
</comment>
<dbReference type="OrthoDB" id="9993904at2"/>
<keyword evidence="3" id="KW-1185">Reference proteome</keyword>
<accession>A0A3P3VVE5</accession>
<name>A0A3P3VVE5_9MICO</name>
<protein>
    <submittedName>
        <fullName evidence="2">Uncharacterized protein</fullName>
    </submittedName>
</protein>